<evidence type="ECO:0000313" key="2">
    <source>
        <dbReference type="Proteomes" id="UP001054837"/>
    </source>
</evidence>
<dbReference type="EMBL" id="BPLQ01010914">
    <property type="protein sequence ID" value="GIY54370.1"/>
    <property type="molecule type" value="Genomic_DNA"/>
</dbReference>
<comment type="caution">
    <text evidence="1">The sequence shown here is derived from an EMBL/GenBank/DDBJ whole genome shotgun (WGS) entry which is preliminary data.</text>
</comment>
<reference evidence="1 2" key="1">
    <citation type="submission" date="2021-06" db="EMBL/GenBank/DDBJ databases">
        <title>Caerostris darwini draft genome.</title>
        <authorList>
            <person name="Kono N."/>
            <person name="Arakawa K."/>
        </authorList>
    </citation>
    <scope>NUCLEOTIDE SEQUENCE [LARGE SCALE GENOMIC DNA]</scope>
</reference>
<name>A0AAV4U9C8_9ARAC</name>
<dbReference type="AlphaFoldDB" id="A0AAV4U9C8"/>
<gene>
    <name evidence="1" type="ORF">CDAR_217671</name>
</gene>
<keyword evidence="2" id="KW-1185">Reference proteome</keyword>
<protein>
    <submittedName>
        <fullName evidence="1">Uncharacterized protein</fullName>
    </submittedName>
</protein>
<dbReference type="Proteomes" id="UP001054837">
    <property type="component" value="Unassembled WGS sequence"/>
</dbReference>
<organism evidence="1 2">
    <name type="scientific">Caerostris darwini</name>
    <dbReference type="NCBI Taxonomy" id="1538125"/>
    <lineage>
        <taxon>Eukaryota</taxon>
        <taxon>Metazoa</taxon>
        <taxon>Ecdysozoa</taxon>
        <taxon>Arthropoda</taxon>
        <taxon>Chelicerata</taxon>
        <taxon>Arachnida</taxon>
        <taxon>Araneae</taxon>
        <taxon>Araneomorphae</taxon>
        <taxon>Entelegynae</taxon>
        <taxon>Araneoidea</taxon>
        <taxon>Araneidae</taxon>
        <taxon>Caerostris</taxon>
    </lineage>
</organism>
<evidence type="ECO:0000313" key="1">
    <source>
        <dbReference type="EMBL" id="GIY54370.1"/>
    </source>
</evidence>
<accession>A0AAV4U9C8</accession>
<proteinExistence type="predicted"/>
<sequence>MIPNYTPISHRAFLSTLGRFIVKLCKRCPIKQTRGIAGDSRKVNKKLRNRGRFISRIITSYLPRPGQIKLRAKINGFESKRKESGLSEIQLPEGILCLDLVA</sequence>